<dbReference type="InterPro" id="IPR002110">
    <property type="entry name" value="Ankyrin_rpt"/>
</dbReference>
<dbReference type="Proteomes" id="UP000218896">
    <property type="component" value="Unassembled WGS sequence"/>
</dbReference>
<reference evidence="3 4" key="1">
    <citation type="submission" date="2017-08" db="EMBL/GenBank/DDBJ databases">
        <title>Halovibrio sewagensis sp. nov., isolated from wastewater of high salinity.</title>
        <authorList>
            <person name="Dong X."/>
            <person name="Zhang G."/>
        </authorList>
    </citation>
    <scope>NUCLEOTIDE SEQUENCE [LARGE SCALE GENOMIC DNA]</scope>
    <source>
        <strain evidence="3 4">YL5-2</strain>
    </source>
</reference>
<evidence type="ECO:0000313" key="4">
    <source>
        <dbReference type="Proteomes" id="UP000218896"/>
    </source>
</evidence>
<evidence type="ECO:0000313" key="3">
    <source>
        <dbReference type="EMBL" id="PAU82224.1"/>
    </source>
</evidence>
<sequence>MDMKNPVVKWFVGVSAISIVLTLALVAYVLSSMSMSTLVLCSAGEGGIRIPASVCETHMRLFRSSESDIKELRYGGLDPVLNMKDERKYKIARFLIENGLDVDEPNQYGDEDSDATPLHLSVLYNDPERARFLLDQGADPDAESDRFDGMTPLELARHFRSTDNDREFQAIIEVFESRVSREH</sequence>
<dbReference type="SMART" id="SM00248">
    <property type="entry name" value="ANK"/>
    <property type="match status" value="2"/>
</dbReference>
<dbReference type="RefSeq" id="WP_095616319.1">
    <property type="nucleotide sequence ID" value="NZ_NSKD01000001.1"/>
</dbReference>
<dbReference type="InterPro" id="IPR036770">
    <property type="entry name" value="Ankyrin_rpt-contain_sf"/>
</dbReference>
<dbReference type="PROSITE" id="PS50297">
    <property type="entry name" value="ANK_REP_REGION"/>
    <property type="match status" value="1"/>
</dbReference>
<evidence type="ECO:0000256" key="2">
    <source>
        <dbReference type="SAM" id="Phobius"/>
    </source>
</evidence>
<proteinExistence type="predicted"/>
<dbReference type="PROSITE" id="PS50088">
    <property type="entry name" value="ANK_REPEAT"/>
    <property type="match status" value="1"/>
</dbReference>
<gene>
    <name evidence="3" type="ORF">CK501_03520</name>
</gene>
<dbReference type="AlphaFoldDB" id="A0A2A2FBX0"/>
<feature type="transmembrane region" description="Helical" evidence="2">
    <location>
        <begin position="7"/>
        <end position="30"/>
    </location>
</feature>
<dbReference type="SUPFAM" id="SSF48403">
    <property type="entry name" value="Ankyrin repeat"/>
    <property type="match status" value="1"/>
</dbReference>
<organism evidence="3 4">
    <name type="scientific">Halovibrio salipaludis</name>
    <dbReference type="NCBI Taxonomy" id="2032626"/>
    <lineage>
        <taxon>Bacteria</taxon>
        <taxon>Pseudomonadati</taxon>
        <taxon>Pseudomonadota</taxon>
        <taxon>Gammaproteobacteria</taxon>
        <taxon>Oceanospirillales</taxon>
        <taxon>Halomonadaceae</taxon>
        <taxon>Halovibrio</taxon>
    </lineage>
</organism>
<keyword evidence="2" id="KW-0472">Membrane</keyword>
<name>A0A2A2FBX0_9GAMM</name>
<accession>A0A2A2FBX0</accession>
<keyword evidence="4" id="KW-1185">Reference proteome</keyword>
<feature type="repeat" description="ANK" evidence="1">
    <location>
        <begin position="113"/>
        <end position="145"/>
    </location>
</feature>
<dbReference type="EMBL" id="NSKD01000001">
    <property type="protein sequence ID" value="PAU82224.1"/>
    <property type="molecule type" value="Genomic_DNA"/>
</dbReference>
<comment type="caution">
    <text evidence="3">The sequence shown here is derived from an EMBL/GenBank/DDBJ whole genome shotgun (WGS) entry which is preliminary data.</text>
</comment>
<dbReference type="Pfam" id="PF12796">
    <property type="entry name" value="Ank_2"/>
    <property type="match status" value="1"/>
</dbReference>
<dbReference type="Gene3D" id="1.25.40.20">
    <property type="entry name" value="Ankyrin repeat-containing domain"/>
    <property type="match status" value="1"/>
</dbReference>
<keyword evidence="2" id="KW-1133">Transmembrane helix</keyword>
<evidence type="ECO:0000256" key="1">
    <source>
        <dbReference type="PROSITE-ProRule" id="PRU00023"/>
    </source>
</evidence>
<protein>
    <submittedName>
        <fullName evidence="3">Uncharacterized protein</fullName>
    </submittedName>
</protein>
<keyword evidence="2" id="KW-0812">Transmembrane</keyword>
<keyword evidence="1" id="KW-0040">ANK repeat</keyword>
<dbReference type="OrthoDB" id="6261647at2"/>